<comment type="caution">
    <text evidence="12">The sequence shown here is derived from an EMBL/GenBank/DDBJ whole genome shotgun (WGS) entry which is preliminary data.</text>
</comment>
<evidence type="ECO:0000259" key="11">
    <source>
        <dbReference type="PROSITE" id="PS50808"/>
    </source>
</evidence>
<dbReference type="Pfam" id="PF02892">
    <property type="entry name" value="zf-BED"/>
    <property type="match status" value="1"/>
</dbReference>
<sequence>MGYCNCFLVLSILKSNLVDCSSLYFWCVQEQLKIVQRMESQANENPSIVHLDDEIHLDEVEEIENEDIINEDTDDVDVDNPDTEDDPFMPKSRKRASWWNDLIILDLPNGEKKAQCKYCNVKLSYRKGGPTTHLSRHINKNRQMRRIHERKQSKIIFLPIDSSGEGCGTIVLPPLHDGKFDMLKMREVAAHWILMHEHPFSILEEEGYNLMMKRARPEWTKISRNTGKSDCVKVYEQEKKKLKTLLR</sequence>
<evidence type="ECO:0000256" key="3">
    <source>
        <dbReference type="ARBA" id="ARBA00022771"/>
    </source>
</evidence>
<feature type="compositionally biased region" description="Acidic residues" evidence="9">
    <location>
        <begin position="68"/>
        <end position="87"/>
    </location>
</feature>
<dbReference type="SMART" id="SM00614">
    <property type="entry name" value="ZnF_BED"/>
    <property type="match status" value="1"/>
</dbReference>
<dbReference type="AlphaFoldDB" id="A0AAW1K5U5"/>
<evidence type="ECO:0000256" key="6">
    <source>
        <dbReference type="ARBA" id="ARBA00023163"/>
    </source>
</evidence>
<keyword evidence="4" id="KW-0862">Zinc</keyword>
<protein>
    <recommendedName>
        <fullName evidence="11">BED-type domain-containing protein</fullName>
    </recommendedName>
</protein>
<dbReference type="PANTHER" id="PTHR46481:SF10">
    <property type="entry name" value="ZINC FINGER BED DOMAIN-CONTAINING PROTEIN 39"/>
    <property type="match status" value="1"/>
</dbReference>
<feature type="signal peptide" evidence="10">
    <location>
        <begin position="1"/>
        <end position="20"/>
    </location>
</feature>
<evidence type="ECO:0000256" key="1">
    <source>
        <dbReference type="ARBA" id="ARBA00004123"/>
    </source>
</evidence>
<dbReference type="GO" id="GO:0005634">
    <property type="term" value="C:nucleus"/>
    <property type="evidence" value="ECO:0007669"/>
    <property type="project" value="UniProtKB-SubCell"/>
</dbReference>
<dbReference type="Proteomes" id="UP001443914">
    <property type="component" value="Unassembled WGS sequence"/>
</dbReference>
<dbReference type="PANTHER" id="PTHR46481">
    <property type="entry name" value="ZINC FINGER BED DOMAIN-CONTAINING PROTEIN 4"/>
    <property type="match status" value="1"/>
</dbReference>
<keyword evidence="3 8" id="KW-0863">Zinc-finger</keyword>
<dbReference type="PROSITE" id="PS50808">
    <property type="entry name" value="ZF_BED"/>
    <property type="match status" value="1"/>
</dbReference>
<evidence type="ECO:0000256" key="8">
    <source>
        <dbReference type="PROSITE-ProRule" id="PRU00027"/>
    </source>
</evidence>
<dbReference type="GO" id="GO:0003677">
    <property type="term" value="F:DNA binding"/>
    <property type="evidence" value="ECO:0007669"/>
    <property type="project" value="InterPro"/>
</dbReference>
<dbReference type="GO" id="GO:0009791">
    <property type="term" value="P:post-embryonic development"/>
    <property type="evidence" value="ECO:0007669"/>
    <property type="project" value="UniProtKB-ARBA"/>
</dbReference>
<proteinExistence type="predicted"/>
<evidence type="ECO:0000256" key="4">
    <source>
        <dbReference type="ARBA" id="ARBA00022833"/>
    </source>
</evidence>
<keyword evidence="10" id="KW-0732">Signal</keyword>
<gene>
    <name evidence="12" type="ORF">RND81_06G115800</name>
</gene>
<keyword evidence="6" id="KW-0804">Transcription</keyword>
<dbReference type="GO" id="GO:0008270">
    <property type="term" value="F:zinc ion binding"/>
    <property type="evidence" value="ECO:0007669"/>
    <property type="project" value="UniProtKB-KW"/>
</dbReference>
<evidence type="ECO:0000256" key="5">
    <source>
        <dbReference type="ARBA" id="ARBA00023015"/>
    </source>
</evidence>
<dbReference type="InterPro" id="IPR003656">
    <property type="entry name" value="Znf_BED"/>
</dbReference>
<keyword evidence="13" id="KW-1185">Reference proteome</keyword>
<feature type="domain" description="BED-type" evidence="11">
    <location>
        <begin position="93"/>
        <end position="155"/>
    </location>
</feature>
<reference evidence="12" key="1">
    <citation type="submission" date="2024-03" db="EMBL/GenBank/DDBJ databases">
        <title>WGS assembly of Saponaria officinalis var. Norfolk2.</title>
        <authorList>
            <person name="Jenkins J."/>
            <person name="Shu S."/>
            <person name="Grimwood J."/>
            <person name="Barry K."/>
            <person name="Goodstein D."/>
            <person name="Schmutz J."/>
            <person name="Leebens-Mack J."/>
            <person name="Osbourn A."/>
        </authorList>
    </citation>
    <scope>NUCLEOTIDE SEQUENCE [LARGE SCALE GENOMIC DNA]</scope>
    <source>
        <strain evidence="12">JIC</strain>
    </source>
</reference>
<evidence type="ECO:0000256" key="9">
    <source>
        <dbReference type="SAM" id="MobiDB-lite"/>
    </source>
</evidence>
<dbReference type="EMBL" id="JBDFQZ010000006">
    <property type="protein sequence ID" value="KAK9714735.1"/>
    <property type="molecule type" value="Genomic_DNA"/>
</dbReference>
<keyword evidence="5" id="KW-0805">Transcription regulation</keyword>
<evidence type="ECO:0000256" key="2">
    <source>
        <dbReference type="ARBA" id="ARBA00022723"/>
    </source>
</evidence>
<accession>A0AAW1K5U5</accession>
<dbReference type="InterPro" id="IPR052035">
    <property type="entry name" value="ZnF_BED_domain_contain"/>
</dbReference>
<evidence type="ECO:0000256" key="7">
    <source>
        <dbReference type="ARBA" id="ARBA00023242"/>
    </source>
</evidence>
<dbReference type="InterPro" id="IPR036236">
    <property type="entry name" value="Znf_C2H2_sf"/>
</dbReference>
<organism evidence="12 13">
    <name type="scientific">Saponaria officinalis</name>
    <name type="common">Common soapwort</name>
    <name type="synonym">Lychnis saponaria</name>
    <dbReference type="NCBI Taxonomy" id="3572"/>
    <lineage>
        <taxon>Eukaryota</taxon>
        <taxon>Viridiplantae</taxon>
        <taxon>Streptophyta</taxon>
        <taxon>Embryophyta</taxon>
        <taxon>Tracheophyta</taxon>
        <taxon>Spermatophyta</taxon>
        <taxon>Magnoliopsida</taxon>
        <taxon>eudicotyledons</taxon>
        <taxon>Gunneridae</taxon>
        <taxon>Pentapetalae</taxon>
        <taxon>Caryophyllales</taxon>
        <taxon>Caryophyllaceae</taxon>
        <taxon>Caryophylleae</taxon>
        <taxon>Saponaria</taxon>
    </lineage>
</organism>
<dbReference type="SUPFAM" id="SSF57667">
    <property type="entry name" value="beta-beta-alpha zinc fingers"/>
    <property type="match status" value="1"/>
</dbReference>
<comment type="subcellular location">
    <subcellularLocation>
        <location evidence="1">Nucleus</location>
    </subcellularLocation>
</comment>
<feature type="region of interest" description="Disordered" evidence="9">
    <location>
        <begin position="68"/>
        <end position="92"/>
    </location>
</feature>
<evidence type="ECO:0000313" key="12">
    <source>
        <dbReference type="EMBL" id="KAK9714735.1"/>
    </source>
</evidence>
<keyword evidence="7" id="KW-0539">Nucleus</keyword>
<evidence type="ECO:0000313" key="13">
    <source>
        <dbReference type="Proteomes" id="UP001443914"/>
    </source>
</evidence>
<keyword evidence="2" id="KW-0479">Metal-binding</keyword>
<feature type="chain" id="PRO_5044002144" description="BED-type domain-containing protein" evidence="10">
    <location>
        <begin position="21"/>
        <end position="247"/>
    </location>
</feature>
<name>A0AAW1K5U5_SAPOF</name>
<evidence type="ECO:0000256" key="10">
    <source>
        <dbReference type="SAM" id="SignalP"/>
    </source>
</evidence>